<reference evidence="1" key="1">
    <citation type="submission" date="2023-04" db="EMBL/GenBank/DDBJ databases">
        <title>Ambrosiozyma monospora NBRC 10751.</title>
        <authorList>
            <person name="Ichikawa N."/>
            <person name="Sato H."/>
            <person name="Tonouchi N."/>
        </authorList>
    </citation>
    <scope>NUCLEOTIDE SEQUENCE</scope>
    <source>
        <strain evidence="1">NBRC 10751</strain>
    </source>
</reference>
<proteinExistence type="predicted"/>
<name>A0ACB5T157_AMBMO</name>
<dbReference type="EMBL" id="BSXS01002343">
    <property type="protein sequence ID" value="GME78835.1"/>
    <property type="molecule type" value="Genomic_DNA"/>
</dbReference>
<keyword evidence="2" id="KW-1185">Reference proteome</keyword>
<gene>
    <name evidence="1" type="ORF">Amon02_000363100</name>
</gene>
<protein>
    <submittedName>
        <fullName evidence="1">Unnamed protein product</fullName>
    </submittedName>
</protein>
<evidence type="ECO:0000313" key="2">
    <source>
        <dbReference type="Proteomes" id="UP001165064"/>
    </source>
</evidence>
<dbReference type="Proteomes" id="UP001165064">
    <property type="component" value="Unassembled WGS sequence"/>
</dbReference>
<accession>A0ACB5T157</accession>
<evidence type="ECO:0000313" key="1">
    <source>
        <dbReference type="EMBL" id="GME78835.1"/>
    </source>
</evidence>
<sequence>MAEPLEVNIPITHEDNGEDAPRKLIVNPPPAALEQDEEDELEESTQSLSMFFYRCGINLILPFVNGMMLGFGEILAHEIGFKYNWAGARVCSNFHAVSPMTIP</sequence>
<organism evidence="1 2">
    <name type="scientific">Ambrosiozyma monospora</name>
    <name type="common">Yeast</name>
    <name type="synonym">Endomycopsis monosporus</name>
    <dbReference type="NCBI Taxonomy" id="43982"/>
    <lineage>
        <taxon>Eukaryota</taxon>
        <taxon>Fungi</taxon>
        <taxon>Dikarya</taxon>
        <taxon>Ascomycota</taxon>
        <taxon>Saccharomycotina</taxon>
        <taxon>Pichiomycetes</taxon>
        <taxon>Pichiales</taxon>
        <taxon>Pichiaceae</taxon>
        <taxon>Ambrosiozyma</taxon>
    </lineage>
</organism>
<comment type="caution">
    <text evidence="1">The sequence shown here is derived from an EMBL/GenBank/DDBJ whole genome shotgun (WGS) entry which is preliminary data.</text>
</comment>